<dbReference type="EMBL" id="JXXZ01000013">
    <property type="protein sequence ID" value="KJY97132.1"/>
    <property type="molecule type" value="Genomic_DNA"/>
</dbReference>
<dbReference type="AlphaFoldDB" id="A0A0F4PNZ6"/>
<keyword evidence="3" id="KW-1185">Reference proteome</keyword>
<accession>A0A0F4PNZ6</accession>
<name>A0A0F4PNZ6_9GAMM</name>
<feature type="transmembrane region" description="Helical" evidence="1">
    <location>
        <begin position="30"/>
        <end position="47"/>
    </location>
</feature>
<keyword evidence="1" id="KW-0472">Membrane</keyword>
<protein>
    <recommendedName>
        <fullName evidence="4">YcxB-like protein domain-containing protein</fullName>
    </recommendedName>
</protein>
<keyword evidence="1" id="KW-1133">Transmembrane helix</keyword>
<sequence>MNYHTSYILDKDYYHESFEQSLPFSHRRQFKYPLVLLLVGLALFSMFKLQNNYLGYFLFALAILEVVAYKYQQPWWVARQRLTRAAGNEVTLRVDEQGISTEINAQKKQYSWPQIKEVLSTQKGIIIVTDKGARHYFPARVLNEEVIAFIFDKNKAT</sequence>
<comment type="caution">
    <text evidence="2">The sequence shown here is derived from an EMBL/GenBank/DDBJ whole genome shotgun (WGS) entry which is preliminary data.</text>
</comment>
<proteinExistence type="predicted"/>
<evidence type="ECO:0000313" key="2">
    <source>
        <dbReference type="EMBL" id="KJY97132.1"/>
    </source>
</evidence>
<dbReference type="GeneID" id="58229804"/>
<dbReference type="PATRIC" id="fig|151081.8.peg.676"/>
<evidence type="ECO:0000256" key="1">
    <source>
        <dbReference type="SAM" id="Phobius"/>
    </source>
</evidence>
<dbReference type="RefSeq" id="WP_045978526.1">
    <property type="nucleotide sequence ID" value="NZ_JXXY01000003.1"/>
</dbReference>
<dbReference type="Proteomes" id="UP000033664">
    <property type="component" value="Unassembled WGS sequence"/>
</dbReference>
<reference evidence="2 3" key="1">
    <citation type="journal article" date="2015" name="BMC Genomics">
        <title>Genome mining reveals unlocked bioactive potential of marine Gram-negative bacteria.</title>
        <authorList>
            <person name="Machado H."/>
            <person name="Sonnenschein E.C."/>
            <person name="Melchiorsen J."/>
            <person name="Gram L."/>
        </authorList>
    </citation>
    <scope>NUCLEOTIDE SEQUENCE [LARGE SCALE GENOMIC DNA]</scope>
    <source>
        <strain evidence="2 3">S3137</strain>
    </source>
</reference>
<evidence type="ECO:0008006" key="4">
    <source>
        <dbReference type="Google" id="ProtNLM"/>
    </source>
</evidence>
<organism evidence="2 3">
    <name type="scientific">Pseudoalteromonas ruthenica</name>
    <dbReference type="NCBI Taxonomy" id="151081"/>
    <lineage>
        <taxon>Bacteria</taxon>
        <taxon>Pseudomonadati</taxon>
        <taxon>Pseudomonadota</taxon>
        <taxon>Gammaproteobacteria</taxon>
        <taxon>Alteromonadales</taxon>
        <taxon>Pseudoalteromonadaceae</taxon>
        <taxon>Pseudoalteromonas</taxon>
    </lineage>
</organism>
<keyword evidence="1" id="KW-0812">Transmembrane</keyword>
<dbReference type="OrthoDB" id="6118195at2"/>
<dbReference type="eggNOG" id="ENOG5032VQM">
    <property type="taxonomic scope" value="Bacteria"/>
</dbReference>
<evidence type="ECO:0000313" key="3">
    <source>
        <dbReference type="Proteomes" id="UP000033664"/>
    </source>
</evidence>
<feature type="transmembrane region" description="Helical" evidence="1">
    <location>
        <begin position="53"/>
        <end position="71"/>
    </location>
</feature>
<gene>
    <name evidence="2" type="ORF">TW72_14990</name>
</gene>